<gene>
    <name evidence="2" type="ORF">BRYFOR_09705</name>
</gene>
<reference evidence="2" key="1">
    <citation type="submission" date="2009-07" db="EMBL/GenBank/DDBJ databases">
        <authorList>
            <person name="Weinstock G."/>
            <person name="Sodergren E."/>
            <person name="Clifton S."/>
            <person name="Fulton L."/>
            <person name="Fulton B."/>
            <person name="Courtney L."/>
            <person name="Fronick C."/>
            <person name="Harrison M."/>
            <person name="Strong C."/>
            <person name="Farmer C."/>
            <person name="Delahaunty K."/>
            <person name="Markovic C."/>
            <person name="Hall O."/>
            <person name="Minx P."/>
            <person name="Tomlinson C."/>
            <person name="Mitreva M."/>
            <person name="Nelson J."/>
            <person name="Hou S."/>
            <person name="Wollam A."/>
            <person name="Pepin K.H."/>
            <person name="Johnson M."/>
            <person name="Bhonagiri V."/>
            <person name="Nash W.E."/>
            <person name="Warren W."/>
            <person name="Chinwalla A."/>
            <person name="Mardis E.R."/>
            <person name="Wilson R.K."/>
        </authorList>
    </citation>
    <scope>NUCLEOTIDE SEQUENCE [LARGE SCALE GENOMIC DNA]</scope>
    <source>
        <strain evidence="2">DSM 14469</strain>
    </source>
</reference>
<dbReference type="EMBL" id="ACCL02000036">
    <property type="protein sequence ID" value="EET58318.1"/>
    <property type="molecule type" value="Genomic_DNA"/>
</dbReference>
<keyword evidence="1" id="KW-1133">Transmembrane helix</keyword>
<keyword evidence="1" id="KW-0812">Transmembrane</keyword>
<comment type="caution">
    <text evidence="2">The sequence shown here is derived from an EMBL/GenBank/DDBJ whole genome shotgun (WGS) entry which is preliminary data.</text>
</comment>
<dbReference type="RefSeq" id="WP_006864457.1">
    <property type="nucleotide sequence ID" value="NZ_ACCL02000036.1"/>
</dbReference>
<feature type="transmembrane region" description="Helical" evidence="1">
    <location>
        <begin position="12"/>
        <end position="33"/>
    </location>
</feature>
<protein>
    <submittedName>
        <fullName evidence="2">Uncharacterized protein</fullName>
    </submittedName>
</protein>
<keyword evidence="3" id="KW-1185">Reference proteome</keyword>
<dbReference type="OrthoDB" id="9774361at2"/>
<accession>C6LM06</accession>
<organism evidence="2 3">
    <name type="scientific">Marvinbryantia formatexigens DSM 14469</name>
    <dbReference type="NCBI Taxonomy" id="478749"/>
    <lineage>
        <taxon>Bacteria</taxon>
        <taxon>Bacillati</taxon>
        <taxon>Bacillota</taxon>
        <taxon>Clostridia</taxon>
        <taxon>Lachnospirales</taxon>
        <taxon>Lachnospiraceae</taxon>
        <taxon>Marvinbryantia</taxon>
    </lineage>
</organism>
<dbReference type="AlphaFoldDB" id="C6LM06"/>
<dbReference type="Proteomes" id="UP000005561">
    <property type="component" value="Unassembled WGS sequence"/>
</dbReference>
<evidence type="ECO:0000256" key="1">
    <source>
        <dbReference type="SAM" id="Phobius"/>
    </source>
</evidence>
<sequence>MNILTGLSEFVTGIPALVVKVIVMLVASFYMTADYDRIMEAARKIAGITITSVCLPEDRFDY</sequence>
<proteinExistence type="predicted"/>
<evidence type="ECO:0000313" key="3">
    <source>
        <dbReference type="Proteomes" id="UP000005561"/>
    </source>
</evidence>
<keyword evidence="1" id="KW-0472">Membrane</keyword>
<evidence type="ECO:0000313" key="2">
    <source>
        <dbReference type="EMBL" id="EET58318.1"/>
    </source>
</evidence>
<name>C6LM06_9FIRM</name>